<accession>A0A4Y3RH04</accession>
<proteinExistence type="predicted"/>
<dbReference type="Proteomes" id="UP000315226">
    <property type="component" value="Unassembled WGS sequence"/>
</dbReference>
<comment type="caution">
    <text evidence="1">The sequence shown here is derived from an EMBL/GenBank/DDBJ whole genome shotgun (WGS) entry which is preliminary data.</text>
</comment>
<evidence type="ECO:0000313" key="1">
    <source>
        <dbReference type="EMBL" id="GEB55977.1"/>
    </source>
</evidence>
<dbReference type="EMBL" id="BJMN01000010">
    <property type="protein sequence ID" value="GEB55977.1"/>
    <property type="molecule type" value="Genomic_DNA"/>
</dbReference>
<dbReference type="RefSeq" id="WP_167534040.1">
    <property type="nucleotide sequence ID" value="NZ_BJMN01000010.1"/>
</dbReference>
<dbReference type="AlphaFoldDB" id="A0A4Y3RH04"/>
<evidence type="ECO:0000313" key="2">
    <source>
        <dbReference type="Proteomes" id="UP000315226"/>
    </source>
</evidence>
<gene>
    <name evidence="1" type="ORF">SGA01_15820</name>
</gene>
<keyword evidence="2" id="KW-1185">Reference proteome</keyword>
<name>A0A4Y3RH04_9ACTN</name>
<sequence>MPDPGHLFVDRLLDREPYGGDEERALGETAVGFEEEGHTLTAVFARA</sequence>
<organism evidence="1 2">
    <name type="scientific">Streptomyces gardneri</name>
    <dbReference type="NCBI Taxonomy" id="66892"/>
    <lineage>
        <taxon>Bacteria</taxon>
        <taxon>Bacillati</taxon>
        <taxon>Actinomycetota</taxon>
        <taxon>Actinomycetes</taxon>
        <taxon>Kitasatosporales</taxon>
        <taxon>Streptomycetaceae</taxon>
        <taxon>Streptomyces</taxon>
    </lineage>
</organism>
<protein>
    <submittedName>
        <fullName evidence="1">Uncharacterized protein</fullName>
    </submittedName>
</protein>
<reference evidence="1 2" key="1">
    <citation type="submission" date="2019-06" db="EMBL/GenBank/DDBJ databases">
        <title>Whole genome shotgun sequence of Streptomyces gardneri NBRC 12865.</title>
        <authorList>
            <person name="Hosoyama A."/>
            <person name="Uohara A."/>
            <person name="Ohji S."/>
            <person name="Ichikawa N."/>
        </authorList>
    </citation>
    <scope>NUCLEOTIDE SEQUENCE [LARGE SCALE GENOMIC DNA]</scope>
    <source>
        <strain evidence="1 2">NBRC 12865</strain>
    </source>
</reference>